<keyword evidence="4" id="KW-1185">Reference proteome</keyword>
<accession>A0ABS7F8U6</accession>
<dbReference type="InterPro" id="IPR050640">
    <property type="entry name" value="Bact_2-comp_sensor_kinase"/>
</dbReference>
<dbReference type="GeneID" id="89683563"/>
<evidence type="ECO:0000256" key="1">
    <source>
        <dbReference type="SAM" id="Phobius"/>
    </source>
</evidence>
<dbReference type="Gene3D" id="3.30.565.10">
    <property type="entry name" value="Histidine kinase-like ATPase, C-terminal domain"/>
    <property type="match status" value="1"/>
</dbReference>
<comment type="caution">
    <text evidence="3">The sequence shown here is derived from an EMBL/GenBank/DDBJ whole genome shotgun (WGS) entry which is preliminary data.</text>
</comment>
<reference evidence="3 4" key="1">
    <citation type="submission" date="2021-05" db="EMBL/GenBank/DDBJ databases">
        <title>Draft Whole Genome Sequencing Of Biosensor Chromobacterium violaceum Strain CV026 Reveals A Regulatory RNA In Chromobacterium violaceum Phenotype Regulatory Network.</title>
        <authorList>
            <person name="Hong K.W."/>
            <person name="Chan K.G."/>
            <person name="Chang C.-Y."/>
        </authorList>
    </citation>
    <scope>NUCLEOTIDE SEQUENCE [LARGE SCALE GENOMIC DNA]</scope>
    <source>
        <strain evidence="3 4">ATCC 31532</strain>
    </source>
</reference>
<keyword evidence="3" id="KW-0808">Transferase</keyword>
<feature type="transmembrane region" description="Helical" evidence="1">
    <location>
        <begin position="102"/>
        <end position="121"/>
    </location>
</feature>
<evidence type="ECO:0000313" key="4">
    <source>
        <dbReference type="Proteomes" id="UP000711178"/>
    </source>
</evidence>
<keyword evidence="1" id="KW-0812">Transmembrane</keyword>
<proteinExistence type="predicted"/>
<feature type="domain" description="Signal transduction histidine kinase internal region" evidence="2">
    <location>
        <begin position="135"/>
        <end position="213"/>
    </location>
</feature>
<dbReference type="EMBL" id="JAHDTB010000001">
    <property type="protein sequence ID" value="MBW8286201.1"/>
    <property type="molecule type" value="Genomic_DNA"/>
</dbReference>
<name>A0ABS7F8U6_9NEIS</name>
<dbReference type="Proteomes" id="UP000711178">
    <property type="component" value="Unassembled WGS sequence"/>
</dbReference>
<dbReference type="PANTHER" id="PTHR34220">
    <property type="entry name" value="SENSOR HISTIDINE KINASE YPDA"/>
    <property type="match status" value="1"/>
</dbReference>
<protein>
    <submittedName>
        <fullName evidence="3">Histidine kinase</fullName>
    </submittedName>
</protein>
<dbReference type="PANTHER" id="PTHR34220:SF7">
    <property type="entry name" value="SENSOR HISTIDINE KINASE YPDA"/>
    <property type="match status" value="1"/>
</dbReference>
<evidence type="ECO:0000259" key="2">
    <source>
        <dbReference type="Pfam" id="PF06580"/>
    </source>
</evidence>
<feature type="transmembrane region" description="Helical" evidence="1">
    <location>
        <begin position="46"/>
        <end position="67"/>
    </location>
</feature>
<keyword evidence="1" id="KW-1133">Transmembrane helix</keyword>
<dbReference type="Pfam" id="PF06580">
    <property type="entry name" value="His_kinase"/>
    <property type="match status" value="1"/>
</dbReference>
<organism evidence="3 4">
    <name type="scientific">Chromobacterium subtsugae</name>
    <dbReference type="NCBI Taxonomy" id="251747"/>
    <lineage>
        <taxon>Bacteria</taxon>
        <taxon>Pseudomonadati</taxon>
        <taxon>Pseudomonadota</taxon>
        <taxon>Betaproteobacteria</taxon>
        <taxon>Neisseriales</taxon>
        <taxon>Chromobacteriaceae</taxon>
        <taxon>Chromobacterium</taxon>
    </lineage>
</organism>
<sequence length="329" mass="36202">MPSPIPTPLPDFRNLGVMLRILLLPLALLFIYGLLAPPTAEPLWRWLQLALLLLPGSLLSLALLALASPWLARRRLGPSWATALTGAGFALCQWRLQPEAPFAWRTPALAMLAMALLLHYLSLRQRALSPALAEARLAALQARIRPHFLFNSLNAAIALIRSQPQQAETVLENLAELFRAQLADPDRASTLAREIELAGMYLAIESERLGPRLKISWRVEAPLDAAMPPLILQPLAENAVYHGAEQSGGEVEIVIGARLYGGQLELTLDNPAPASPRPGGNRMALSNLRERLALFFDAEASLTGELRGDRYLTRIRLPYRRAGKPERNG</sequence>
<dbReference type="InterPro" id="IPR036890">
    <property type="entry name" value="HATPase_C_sf"/>
</dbReference>
<dbReference type="InterPro" id="IPR010559">
    <property type="entry name" value="Sig_transdc_His_kin_internal"/>
</dbReference>
<dbReference type="GO" id="GO:0016301">
    <property type="term" value="F:kinase activity"/>
    <property type="evidence" value="ECO:0007669"/>
    <property type="project" value="UniProtKB-KW"/>
</dbReference>
<keyword evidence="1" id="KW-0472">Membrane</keyword>
<feature type="transmembrane region" description="Helical" evidence="1">
    <location>
        <begin position="12"/>
        <end position="34"/>
    </location>
</feature>
<keyword evidence="3" id="KW-0418">Kinase</keyword>
<gene>
    <name evidence="3" type="ORF">KIF53_00945</name>
</gene>
<evidence type="ECO:0000313" key="3">
    <source>
        <dbReference type="EMBL" id="MBW8286201.1"/>
    </source>
</evidence>
<dbReference type="RefSeq" id="WP_043572781.1">
    <property type="nucleotide sequence ID" value="NZ_CP142381.1"/>
</dbReference>